<dbReference type="Proteomes" id="UP000184522">
    <property type="component" value="Unassembled WGS sequence"/>
</dbReference>
<gene>
    <name evidence="2" type="ORF">SAMN05444148_0366</name>
</gene>
<accession>A0A1M5KLY3</accession>
<dbReference type="RefSeq" id="WP_073082237.1">
    <property type="nucleotide sequence ID" value="NZ_FQWS01000001.1"/>
</dbReference>
<dbReference type="EMBL" id="FQWS01000001">
    <property type="protein sequence ID" value="SHG53499.1"/>
    <property type="molecule type" value="Genomic_DNA"/>
</dbReference>
<proteinExistence type="predicted"/>
<dbReference type="OrthoDB" id="1442826at2"/>
<evidence type="ECO:0000256" key="1">
    <source>
        <dbReference type="SAM" id="MobiDB-lite"/>
    </source>
</evidence>
<evidence type="ECO:0000313" key="3">
    <source>
        <dbReference type="Proteomes" id="UP000184522"/>
    </source>
</evidence>
<evidence type="ECO:0000313" key="2">
    <source>
        <dbReference type="EMBL" id="SHG53499.1"/>
    </source>
</evidence>
<reference evidence="3" key="1">
    <citation type="submission" date="2016-11" db="EMBL/GenBank/DDBJ databases">
        <authorList>
            <person name="Varghese N."/>
            <person name="Submissions S."/>
        </authorList>
    </citation>
    <scope>NUCLEOTIDE SEQUENCE [LARGE SCALE GENOMIC DNA]</scope>
    <source>
        <strain evidence="3">DSM 25330</strain>
    </source>
</reference>
<organism evidence="2 3">
    <name type="scientific">Winogradskyella jejuensis</name>
    <dbReference type="NCBI Taxonomy" id="1089305"/>
    <lineage>
        <taxon>Bacteria</taxon>
        <taxon>Pseudomonadati</taxon>
        <taxon>Bacteroidota</taxon>
        <taxon>Flavobacteriia</taxon>
        <taxon>Flavobacteriales</taxon>
        <taxon>Flavobacteriaceae</taxon>
        <taxon>Winogradskyella</taxon>
    </lineage>
</organism>
<dbReference type="AlphaFoldDB" id="A0A1M5KLY3"/>
<protein>
    <submittedName>
        <fullName evidence="2">Uncharacterized protein</fullName>
    </submittedName>
</protein>
<name>A0A1M5KLY3_9FLAO</name>
<feature type="region of interest" description="Disordered" evidence="1">
    <location>
        <begin position="196"/>
        <end position="215"/>
    </location>
</feature>
<dbReference type="STRING" id="1089305.SAMN05444148_0366"/>
<keyword evidence="3" id="KW-1185">Reference proteome</keyword>
<sequence>MNYIKHLNAAFQKFIQDSRLNPTHISLYVALFQFWNISRFTDCFYINRQEVMQLSKIGSKATYHRCLQQLDTWEYIKYLPSHNPFKGSQVKMLIFDTTSELAVHHYETSDEQAQVSNTNNNQTIENSKQTKLPKNEMEVIDFFKSKEWSATEALKFYNHYQAIGWKIGGKVEIVDWRASAGNWIIKADAIENEKELSQNKDNLRTTKTKDYGQPL</sequence>